<dbReference type="Pfam" id="PF13966">
    <property type="entry name" value="zf-RVT"/>
    <property type="match status" value="1"/>
</dbReference>
<reference evidence="2" key="2">
    <citation type="submission" date="2022-01" db="EMBL/GenBank/DDBJ databases">
        <authorList>
            <person name="Yamashiro T."/>
            <person name="Shiraishi A."/>
            <person name="Satake H."/>
            <person name="Nakayama K."/>
        </authorList>
    </citation>
    <scope>NUCLEOTIDE SEQUENCE</scope>
</reference>
<evidence type="ECO:0000313" key="2">
    <source>
        <dbReference type="EMBL" id="GJU01875.1"/>
    </source>
</evidence>
<keyword evidence="2" id="KW-0548">Nucleotidyltransferase</keyword>
<name>A0ABQ5INU5_9ASTR</name>
<dbReference type="EMBL" id="BQNB010021004">
    <property type="protein sequence ID" value="GJU01875.1"/>
    <property type="molecule type" value="Genomic_DNA"/>
</dbReference>
<dbReference type="Proteomes" id="UP001151760">
    <property type="component" value="Unassembled WGS sequence"/>
</dbReference>
<organism evidence="2 3">
    <name type="scientific">Tanacetum coccineum</name>
    <dbReference type="NCBI Taxonomy" id="301880"/>
    <lineage>
        <taxon>Eukaryota</taxon>
        <taxon>Viridiplantae</taxon>
        <taxon>Streptophyta</taxon>
        <taxon>Embryophyta</taxon>
        <taxon>Tracheophyta</taxon>
        <taxon>Spermatophyta</taxon>
        <taxon>Magnoliopsida</taxon>
        <taxon>eudicotyledons</taxon>
        <taxon>Gunneridae</taxon>
        <taxon>Pentapetalae</taxon>
        <taxon>asterids</taxon>
        <taxon>campanulids</taxon>
        <taxon>Asterales</taxon>
        <taxon>Asteraceae</taxon>
        <taxon>Asteroideae</taxon>
        <taxon>Anthemideae</taxon>
        <taxon>Anthemidinae</taxon>
        <taxon>Tanacetum</taxon>
    </lineage>
</organism>
<gene>
    <name evidence="2" type="ORF">Tco_1112213</name>
</gene>
<feature type="domain" description="Reverse transcriptase zinc-binding" evidence="1">
    <location>
        <begin position="89"/>
        <end position="130"/>
    </location>
</feature>
<comment type="caution">
    <text evidence="2">The sequence shown here is derived from an EMBL/GenBank/DDBJ whole genome shotgun (WGS) entry which is preliminary data.</text>
</comment>
<evidence type="ECO:0000313" key="3">
    <source>
        <dbReference type="Proteomes" id="UP001151760"/>
    </source>
</evidence>
<keyword evidence="3" id="KW-1185">Reference proteome</keyword>
<proteinExistence type="predicted"/>
<protein>
    <submittedName>
        <fullName evidence="2">RNA-directed DNA polymerase, eukaryota, reverse transcriptase zinc-binding domain protein</fullName>
    </submittedName>
</protein>
<accession>A0ABQ5INU5</accession>
<keyword evidence="2" id="KW-0808">Transferase</keyword>
<sequence length="147" mass="17792">MLAKRVKKLVGKVQKAFIKERFILEDLRNKERVTDKGRWVNNEWQREWDWVMSHSGRDRWRWMLQDNGELTVKVLTRLVEEKVLRVENGNQETLWNNGLPKKINIFVWRDLKGRLAVREELDERGIDLNTLLFCIVIVWRKLVPIAW</sequence>
<dbReference type="GO" id="GO:0003964">
    <property type="term" value="F:RNA-directed DNA polymerase activity"/>
    <property type="evidence" value="ECO:0007669"/>
    <property type="project" value="UniProtKB-KW"/>
</dbReference>
<dbReference type="InterPro" id="IPR026960">
    <property type="entry name" value="RVT-Znf"/>
</dbReference>
<evidence type="ECO:0000259" key="1">
    <source>
        <dbReference type="Pfam" id="PF13966"/>
    </source>
</evidence>
<keyword evidence="2" id="KW-0695">RNA-directed DNA polymerase</keyword>
<reference evidence="2" key="1">
    <citation type="journal article" date="2022" name="Int. J. Mol. Sci.">
        <title>Draft Genome of Tanacetum Coccineum: Genomic Comparison of Closely Related Tanacetum-Family Plants.</title>
        <authorList>
            <person name="Yamashiro T."/>
            <person name="Shiraishi A."/>
            <person name="Nakayama K."/>
            <person name="Satake H."/>
        </authorList>
    </citation>
    <scope>NUCLEOTIDE SEQUENCE</scope>
</reference>